<comment type="caution">
    <text evidence="2">The sequence shown here is derived from an EMBL/GenBank/DDBJ whole genome shotgun (WGS) entry which is preliminary data.</text>
</comment>
<dbReference type="Proteomes" id="UP001501842">
    <property type="component" value="Unassembled WGS sequence"/>
</dbReference>
<dbReference type="SUPFAM" id="SSF101898">
    <property type="entry name" value="NHL repeat"/>
    <property type="match status" value="1"/>
</dbReference>
<feature type="signal peptide" evidence="1">
    <location>
        <begin position="1"/>
        <end position="24"/>
    </location>
</feature>
<feature type="chain" id="PRO_5046765767" description="ScyD/ScyE family protein" evidence="1">
    <location>
        <begin position="25"/>
        <end position="380"/>
    </location>
</feature>
<dbReference type="RefSeq" id="WP_344448784.1">
    <property type="nucleotide sequence ID" value="NZ_BAAATZ010000003.1"/>
</dbReference>
<evidence type="ECO:0000313" key="3">
    <source>
        <dbReference type="Proteomes" id="UP001501842"/>
    </source>
</evidence>
<dbReference type="Gene3D" id="2.120.10.30">
    <property type="entry name" value="TolB, C-terminal domain"/>
    <property type="match status" value="2"/>
</dbReference>
<protein>
    <recommendedName>
        <fullName evidence="4">ScyD/ScyE family protein</fullName>
    </recommendedName>
</protein>
<gene>
    <name evidence="2" type="ORF">GCM10010439_08350</name>
</gene>
<reference evidence="2 3" key="1">
    <citation type="journal article" date="2019" name="Int. J. Syst. Evol. Microbiol.">
        <title>The Global Catalogue of Microorganisms (GCM) 10K type strain sequencing project: providing services to taxonomists for standard genome sequencing and annotation.</title>
        <authorList>
            <consortium name="The Broad Institute Genomics Platform"/>
            <consortium name="The Broad Institute Genome Sequencing Center for Infectious Disease"/>
            <person name="Wu L."/>
            <person name="Ma J."/>
        </authorList>
    </citation>
    <scope>NUCLEOTIDE SEQUENCE [LARGE SCALE GENOMIC DNA]</scope>
    <source>
        <strain evidence="2 3">JCM 8201</strain>
    </source>
</reference>
<keyword evidence="3" id="KW-1185">Reference proteome</keyword>
<evidence type="ECO:0000256" key="1">
    <source>
        <dbReference type="SAM" id="SignalP"/>
    </source>
</evidence>
<evidence type="ECO:0000313" key="2">
    <source>
        <dbReference type="EMBL" id="GAA2720440.1"/>
    </source>
</evidence>
<proteinExistence type="predicted"/>
<name>A0ABN3TY25_9ACTN</name>
<evidence type="ECO:0008006" key="4">
    <source>
        <dbReference type="Google" id="ProtNLM"/>
    </source>
</evidence>
<organism evidence="2 3">
    <name type="scientific">Actinocorallia aurantiaca</name>
    <dbReference type="NCBI Taxonomy" id="46204"/>
    <lineage>
        <taxon>Bacteria</taxon>
        <taxon>Bacillati</taxon>
        <taxon>Actinomycetota</taxon>
        <taxon>Actinomycetes</taxon>
        <taxon>Streptosporangiales</taxon>
        <taxon>Thermomonosporaceae</taxon>
        <taxon>Actinocorallia</taxon>
    </lineage>
</organism>
<keyword evidence="1" id="KW-0732">Signal</keyword>
<dbReference type="EMBL" id="BAAATZ010000003">
    <property type="protein sequence ID" value="GAA2720440.1"/>
    <property type="molecule type" value="Genomic_DNA"/>
</dbReference>
<dbReference type="NCBIfam" id="NF033206">
    <property type="entry name" value="ScyE_fam"/>
    <property type="match status" value="1"/>
</dbReference>
<dbReference type="InterPro" id="IPR011042">
    <property type="entry name" value="6-blade_b-propeller_TolB-like"/>
</dbReference>
<sequence>MRKAVVALATGALAFGLAPAPAEAAPRLKVVAKGLDNPRGLAVGRDGTVYVAESGNAGSRCVGTGDARTCLGSTGAITAIKNGSKKRIHKGLPSLGLRNSSTSGAQDLAFDAKGRLRLLLGGMARSELKKFGPGARRLSTIVALPGRKVVADLAAYEARNNPDGTPPAMDGLNSNPQSFVINKDGSMVVADGGANDVLHVSKKGRVRLLALLPSQCAKLPAGFPADQAPPPGDCAKGEVPAESVPTSVVKGPDGAYYVGELTGFPFEKGSARIWRITASGKKRVVATGFTNVIDLAFDRKGNLLVLQISQKGLLSGNTRGALIRLSKGGRKTVLLSKGLVGPTGLAMGGDGRHVYISNAGVPGPEGGGKPHKGQVLRYRL</sequence>
<accession>A0ABN3TY25</accession>
<dbReference type="InterPro" id="IPR048031">
    <property type="entry name" value="ScyD/ScyE-like"/>
</dbReference>